<organism evidence="1 2">
    <name type="scientific">Naganishia adeliensis</name>
    <dbReference type="NCBI Taxonomy" id="92952"/>
    <lineage>
        <taxon>Eukaryota</taxon>
        <taxon>Fungi</taxon>
        <taxon>Dikarya</taxon>
        <taxon>Basidiomycota</taxon>
        <taxon>Agaricomycotina</taxon>
        <taxon>Tremellomycetes</taxon>
        <taxon>Filobasidiales</taxon>
        <taxon>Filobasidiaceae</taxon>
        <taxon>Naganishia</taxon>
    </lineage>
</organism>
<sequence>MPEPIEAEFADPPIFSPEQEEHIQHAPLGDLHDDVDLSHNPSPTTTAAPSVHQRGAGHDIEGEAGEKFTLVEFEPGTGENPKEWSKGRKWFVTLGMSALCLAVALGSAMPTGNLPAQAETLHVSREAIYLSITLFVVGFGVGPLVFAPLSEMIGRKPVYVISMFFYFIFTLPSALAQNIGTMLVCRLIAGTASSAPMTNVGGTIADIWDASERGIPMAVFSLTIFMGPCLGPLLGGWIYVGTGTWRWIYWVLFIFLGCIFLFTLFAPETYAPILLKKKAARLRKEHNSNAYRAAHEMNRVPFSETLKIALTRPFIFMFRETIVLCMSIYLSFIYSLLYLLFFAFPIAFEEVRGWNPGTTGTAFVAVMLGIMLAFVLLQYQEVLYAKATVNGARPEARLYPMMAGSIILPIALFVFAFTGGYEWVHWVGPCFGGGLFGLAMLLVYVSANSYIVDSYVTYAASAMAAKTLMRSLAGASVPLWVTQMFHNMGFQYAGLLLALIACVISPIPFLFFWKGGEVRARSSRATK</sequence>
<dbReference type="Proteomes" id="UP001230649">
    <property type="component" value="Unassembled WGS sequence"/>
</dbReference>
<accession>A0ACC2WD15</accession>
<evidence type="ECO:0000313" key="2">
    <source>
        <dbReference type="Proteomes" id="UP001230649"/>
    </source>
</evidence>
<proteinExistence type="predicted"/>
<gene>
    <name evidence="1" type="ORF">QFC20_003266</name>
</gene>
<evidence type="ECO:0000313" key="1">
    <source>
        <dbReference type="EMBL" id="KAJ9109522.1"/>
    </source>
</evidence>
<dbReference type="EMBL" id="JASBWS010000029">
    <property type="protein sequence ID" value="KAJ9109522.1"/>
    <property type="molecule type" value="Genomic_DNA"/>
</dbReference>
<protein>
    <submittedName>
        <fullName evidence="1">Uncharacterized protein</fullName>
    </submittedName>
</protein>
<name>A0ACC2WD15_9TREE</name>
<keyword evidence="2" id="KW-1185">Reference proteome</keyword>
<comment type="caution">
    <text evidence="1">The sequence shown here is derived from an EMBL/GenBank/DDBJ whole genome shotgun (WGS) entry which is preliminary data.</text>
</comment>
<reference evidence="1" key="1">
    <citation type="submission" date="2023-04" db="EMBL/GenBank/DDBJ databases">
        <title>Draft Genome sequencing of Naganishia species isolated from polar environments using Oxford Nanopore Technology.</title>
        <authorList>
            <person name="Leo P."/>
            <person name="Venkateswaran K."/>
        </authorList>
    </citation>
    <scope>NUCLEOTIDE SEQUENCE</scope>
    <source>
        <strain evidence="1">MNA-CCFEE 5262</strain>
    </source>
</reference>